<comment type="caution">
    <text evidence="2">The sequence shown here is derived from an EMBL/GenBank/DDBJ whole genome shotgun (WGS) entry which is preliminary data.</text>
</comment>
<feature type="region of interest" description="Disordered" evidence="1">
    <location>
        <begin position="1"/>
        <end position="27"/>
    </location>
</feature>
<evidence type="ECO:0000256" key="1">
    <source>
        <dbReference type="SAM" id="MobiDB-lite"/>
    </source>
</evidence>
<sequence>MRVSDTEESDWSRPTVAMTTRARSDRPYAPRVAQNIAATLPGQIPFVSRLAKKKKADILWVCTAHAKAPYVTARCLKNPEDSSRNKP</sequence>
<accession>A0AAV4U1L4</accession>
<dbReference type="Proteomes" id="UP001054837">
    <property type="component" value="Unassembled WGS sequence"/>
</dbReference>
<keyword evidence="3" id="KW-1185">Reference proteome</keyword>
<dbReference type="AlphaFoldDB" id="A0AAV4U1L4"/>
<name>A0AAV4U1L4_9ARAC</name>
<organism evidence="2 3">
    <name type="scientific">Caerostris darwini</name>
    <dbReference type="NCBI Taxonomy" id="1538125"/>
    <lineage>
        <taxon>Eukaryota</taxon>
        <taxon>Metazoa</taxon>
        <taxon>Ecdysozoa</taxon>
        <taxon>Arthropoda</taxon>
        <taxon>Chelicerata</taxon>
        <taxon>Arachnida</taxon>
        <taxon>Araneae</taxon>
        <taxon>Araneomorphae</taxon>
        <taxon>Entelegynae</taxon>
        <taxon>Araneoidea</taxon>
        <taxon>Araneidae</taxon>
        <taxon>Caerostris</taxon>
    </lineage>
</organism>
<evidence type="ECO:0000313" key="2">
    <source>
        <dbReference type="EMBL" id="GIY51632.1"/>
    </source>
</evidence>
<dbReference type="EMBL" id="BPLQ01010561">
    <property type="protein sequence ID" value="GIY51632.1"/>
    <property type="molecule type" value="Genomic_DNA"/>
</dbReference>
<proteinExistence type="predicted"/>
<reference evidence="2 3" key="1">
    <citation type="submission" date="2021-06" db="EMBL/GenBank/DDBJ databases">
        <title>Caerostris darwini draft genome.</title>
        <authorList>
            <person name="Kono N."/>
            <person name="Arakawa K."/>
        </authorList>
    </citation>
    <scope>NUCLEOTIDE SEQUENCE [LARGE SCALE GENOMIC DNA]</scope>
</reference>
<protein>
    <submittedName>
        <fullName evidence="2">Uncharacterized protein</fullName>
    </submittedName>
</protein>
<gene>
    <name evidence="2" type="ORF">CDAR_321491</name>
</gene>
<evidence type="ECO:0000313" key="3">
    <source>
        <dbReference type="Proteomes" id="UP001054837"/>
    </source>
</evidence>